<dbReference type="Proteomes" id="UP000824120">
    <property type="component" value="Chromosome 11"/>
</dbReference>
<evidence type="ECO:0000259" key="2">
    <source>
        <dbReference type="Pfam" id="PF05617"/>
    </source>
</evidence>
<dbReference type="PANTHER" id="PTHR31951:SF22">
    <property type="entry name" value="ECA1 GAMETOGENESIS RELATED FAMILY"/>
    <property type="match status" value="1"/>
</dbReference>
<name>A0A9J5WI62_SOLCO</name>
<evidence type="ECO:0000313" key="4">
    <source>
        <dbReference type="Proteomes" id="UP000824120"/>
    </source>
</evidence>
<dbReference type="OrthoDB" id="1368054at2759"/>
<dbReference type="AlphaFoldDB" id="A0A9J5WI62"/>
<accession>A0A9J5WI62</accession>
<comment type="caution">
    <text evidence="3">The sequence shown here is derived from an EMBL/GenBank/DDBJ whole genome shotgun (WGS) entry which is preliminary data.</text>
</comment>
<proteinExistence type="predicted"/>
<evidence type="ECO:0000313" key="3">
    <source>
        <dbReference type="EMBL" id="KAG5574672.1"/>
    </source>
</evidence>
<dbReference type="PANTHER" id="PTHR31951">
    <property type="entry name" value="BIFUNCTIONAL INHIBITOR/LIPID-TRANSFER PROTEIN/SEED STORAGE 2S ALBUMIN SUPERFAMILY PROTEIN-RELATED"/>
    <property type="match status" value="1"/>
</dbReference>
<gene>
    <name evidence="3" type="ORF">H5410_054806</name>
</gene>
<feature type="domain" description="Prolamin-like" evidence="2">
    <location>
        <begin position="78"/>
        <end position="151"/>
    </location>
</feature>
<dbReference type="Pfam" id="PF05617">
    <property type="entry name" value="Prolamin_like"/>
    <property type="match status" value="1"/>
</dbReference>
<keyword evidence="4" id="KW-1185">Reference proteome</keyword>
<evidence type="ECO:0000256" key="1">
    <source>
        <dbReference type="ARBA" id="ARBA00022729"/>
    </source>
</evidence>
<reference evidence="3 4" key="1">
    <citation type="submission" date="2020-09" db="EMBL/GenBank/DDBJ databases">
        <title>De no assembly of potato wild relative species, Solanum commersonii.</title>
        <authorList>
            <person name="Cho K."/>
        </authorList>
    </citation>
    <scope>NUCLEOTIDE SEQUENCE [LARGE SCALE GENOMIC DNA]</scope>
    <source>
        <strain evidence="3">LZ3.2</strain>
        <tissue evidence="3">Leaf</tissue>
    </source>
</reference>
<dbReference type="InterPro" id="IPR008502">
    <property type="entry name" value="Prolamin-like"/>
</dbReference>
<organism evidence="3 4">
    <name type="scientific">Solanum commersonii</name>
    <name type="common">Commerson's wild potato</name>
    <name type="synonym">Commerson's nightshade</name>
    <dbReference type="NCBI Taxonomy" id="4109"/>
    <lineage>
        <taxon>Eukaryota</taxon>
        <taxon>Viridiplantae</taxon>
        <taxon>Streptophyta</taxon>
        <taxon>Embryophyta</taxon>
        <taxon>Tracheophyta</taxon>
        <taxon>Spermatophyta</taxon>
        <taxon>Magnoliopsida</taxon>
        <taxon>eudicotyledons</taxon>
        <taxon>Gunneridae</taxon>
        <taxon>Pentapetalae</taxon>
        <taxon>asterids</taxon>
        <taxon>lamiids</taxon>
        <taxon>Solanales</taxon>
        <taxon>Solanaceae</taxon>
        <taxon>Solanoideae</taxon>
        <taxon>Solaneae</taxon>
        <taxon>Solanum</taxon>
    </lineage>
</organism>
<protein>
    <recommendedName>
        <fullName evidence="2">Prolamin-like domain-containing protein</fullName>
    </recommendedName>
</protein>
<dbReference type="EMBL" id="JACXVP010000011">
    <property type="protein sequence ID" value="KAG5574672.1"/>
    <property type="molecule type" value="Genomic_DNA"/>
</dbReference>
<keyword evidence="1" id="KW-0732">Signal</keyword>
<sequence length="158" mass="17994">MAIILMRVIEIVAIAMVISLFTPITLAIREEDYYNRNHNENLDDLDLYDSSLYYTFPNEYYNHKEAPAPEPYPGQVEECLQNISDDCGIIIFNRILDSGKYSDVEECCAQLLALGIKCHNAIMESTLLSPEMKGVNTTEIWKNSDKLWEECTSISPSS</sequence>